<dbReference type="InterPro" id="IPR017871">
    <property type="entry name" value="ABC_transporter-like_CS"/>
</dbReference>
<dbReference type="HOGENOM" id="CLU_000604_1_11_0"/>
<keyword evidence="4" id="KW-1278">Translocase</keyword>
<reference evidence="6 7" key="1">
    <citation type="journal article" date="2013" name="Genome Announc.">
        <title>Whole Genome Sequencing of Thermus oshimai JL-2 and Thermus thermophilus JL-18, Incomplete Denitrifiers from the United States Great Basin.</title>
        <authorList>
            <person name="Murugapiran S.K."/>
            <person name="Huntemann M."/>
            <person name="Wei C.L."/>
            <person name="Han J."/>
            <person name="Detter J.C."/>
            <person name="Han C.S."/>
            <person name="Erkkila T.H."/>
            <person name="Teshima H."/>
            <person name="Chen A."/>
            <person name="Kyrpides N."/>
            <person name="Mavrommatis K."/>
            <person name="Markowitz V."/>
            <person name="Szeto E."/>
            <person name="Ivanova N."/>
            <person name="Pagani I."/>
            <person name="Lam J."/>
            <person name="McDonald A.I."/>
            <person name="Dodsworth J.A."/>
            <person name="Pati A."/>
            <person name="Goodwin L."/>
            <person name="Peters L."/>
            <person name="Pitluck S."/>
            <person name="Woyke T."/>
            <person name="Hedlund B.P."/>
        </authorList>
    </citation>
    <scope>NUCLEOTIDE SEQUENCE</scope>
    <source>
        <strain evidence="6 7">JL-2</strain>
        <plasmid evidence="6">pTHEOS01</plasmid>
    </source>
</reference>
<dbReference type="AlphaFoldDB" id="K7QWV6"/>
<dbReference type="InterPro" id="IPR003593">
    <property type="entry name" value="AAA+_ATPase"/>
</dbReference>
<dbReference type="SUPFAM" id="SSF52540">
    <property type="entry name" value="P-loop containing nucleoside triphosphate hydrolases"/>
    <property type="match status" value="1"/>
</dbReference>
<dbReference type="RefSeq" id="WP_015065343.1">
    <property type="nucleotide sequence ID" value="NC_019387.1"/>
</dbReference>
<dbReference type="KEGG" id="tos:Theos_2360"/>
<proteinExistence type="predicted"/>
<keyword evidence="6" id="KW-0614">Plasmid</keyword>
<evidence type="ECO:0000313" key="6">
    <source>
        <dbReference type="EMBL" id="AFV77346.1"/>
    </source>
</evidence>
<keyword evidence="2" id="KW-0547">Nucleotide-binding</keyword>
<dbReference type="Gene3D" id="3.40.50.300">
    <property type="entry name" value="P-loop containing nucleotide triphosphate hydrolases"/>
    <property type="match status" value="1"/>
</dbReference>
<dbReference type="InterPro" id="IPR027417">
    <property type="entry name" value="P-loop_NTPase"/>
</dbReference>
<dbReference type="Proteomes" id="UP000000211">
    <property type="component" value="Plasmid pTHEOS01"/>
</dbReference>
<evidence type="ECO:0000256" key="4">
    <source>
        <dbReference type="ARBA" id="ARBA00022967"/>
    </source>
</evidence>
<organism evidence="6 7">
    <name type="scientific">Thermus oshimai JL-2</name>
    <dbReference type="NCBI Taxonomy" id="751945"/>
    <lineage>
        <taxon>Bacteria</taxon>
        <taxon>Thermotogati</taxon>
        <taxon>Deinococcota</taxon>
        <taxon>Deinococci</taxon>
        <taxon>Thermales</taxon>
        <taxon>Thermaceae</taxon>
        <taxon>Thermus</taxon>
    </lineage>
</organism>
<feature type="domain" description="ABC transporter" evidence="5">
    <location>
        <begin position="2"/>
        <end position="236"/>
    </location>
</feature>
<evidence type="ECO:0000256" key="3">
    <source>
        <dbReference type="ARBA" id="ARBA00022840"/>
    </source>
</evidence>
<sequence length="260" mass="28244">MLQAKGLGYRVEGRWLLRGVDLEVEPGTFLAVVGPNGSGKTTLLRLLSGEVRPTEGEVRLEGKALAAYRPEELARLRGVLSQTRSVAFPYTAYEVALLGRLPHLKGGREGPEDHRATEAALSRARALELRDRLYTSLSGGEAARVDLARLLAQEGCLYLLDEPTNHLDPRYALELLLLFRALAYGAVGVVAVLHDLNLAALFADQVLLLEEGRARAYGPPEVVLDPALLEEVYGVRFVALGEEGRAPFLFPVPGEVSLAL</sequence>
<name>K7QWV6_THEOS</name>
<dbReference type="CDD" id="cd03214">
    <property type="entry name" value="ABC_Iron-Siderophores_B12_Hemin"/>
    <property type="match status" value="1"/>
</dbReference>
<keyword evidence="7" id="KW-1185">Reference proteome</keyword>
<evidence type="ECO:0000256" key="2">
    <source>
        <dbReference type="ARBA" id="ARBA00022741"/>
    </source>
</evidence>
<gene>
    <name evidence="6" type="ORF">Theos_2360</name>
</gene>
<geneLocation type="plasmid" evidence="6 7">
    <name>pTHEOS01</name>
</geneLocation>
<evidence type="ECO:0000256" key="1">
    <source>
        <dbReference type="ARBA" id="ARBA00022448"/>
    </source>
</evidence>
<dbReference type="PANTHER" id="PTHR42794:SF1">
    <property type="entry name" value="HEMIN IMPORT ATP-BINDING PROTEIN HMUV"/>
    <property type="match status" value="1"/>
</dbReference>
<dbReference type="OrthoDB" id="9787851at2"/>
<evidence type="ECO:0000259" key="5">
    <source>
        <dbReference type="PROSITE" id="PS50893"/>
    </source>
</evidence>
<dbReference type="PROSITE" id="PS50893">
    <property type="entry name" value="ABC_TRANSPORTER_2"/>
    <property type="match status" value="1"/>
</dbReference>
<accession>K7QWV6</accession>
<dbReference type="PANTHER" id="PTHR42794">
    <property type="entry name" value="HEMIN IMPORT ATP-BINDING PROTEIN HMUV"/>
    <property type="match status" value="1"/>
</dbReference>
<dbReference type="PROSITE" id="PS00211">
    <property type="entry name" value="ABC_TRANSPORTER_1"/>
    <property type="match status" value="1"/>
</dbReference>
<keyword evidence="1" id="KW-0813">Transport</keyword>
<keyword evidence="3" id="KW-0067">ATP-binding</keyword>
<protein>
    <submittedName>
        <fullName evidence="6">ABC-type cobalamin/Fe3+-siderophore transport system, ATPase component</fullName>
    </submittedName>
</protein>
<dbReference type="GO" id="GO:0016887">
    <property type="term" value="F:ATP hydrolysis activity"/>
    <property type="evidence" value="ECO:0007669"/>
    <property type="project" value="InterPro"/>
</dbReference>
<dbReference type="Pfam" id="PF00005">
    <property type="entry name" value="ABC_tran"/>
    <property type="match status" value="1"/>
</dbReference>
<dbReference type="EMBL" id="CP003250">
    <property type="protein sequence ID" value="AFV77346.1"/>
    <property type="molecule type" value="Genomic_DNA"/>
</dbReference>
<evidence type="ECO:0000313" key="7">
    <source>
        <dbReference type="Proteomes" id="UP000000211"/>
    </source>
</evidence>
<dbReference type="GO" id="GO:0005524">
    <property type="term" value="F:ATP binding"/>
    <property type="evidence" value="ECO:0007669"/>
    <property type="project" value="UniProtKB-KW"/>
</dbReference>
<dbReference type="InterPro" id="IPR003439">
    <property type="entry name" value="ABC_transporter-like_ATP-bd"/>
</dbReference>
<dbReference type="PATRIC" id="fig|751945.3.peg.2299"/>
<dbReference type="SMART" id="SM00382">
    <property type="entry name" value="AAA"/>
    <property type="match status" value="1"/>
</dbReference>